<feature type="region of interest" description="Disordered" evidence="3">
    <location>
        <begin position="1940"/>
        <end position="1980"/>
    </location>
</feature>
<dbReference type="Pfam" id="PF00098">
    <property type="entry name" value="zf-CCHC"/>
    <property type="match status" value="2"/>
</dbReference>
<dbReference type="InterPro" id="IPR036397">
    <property type="entry name" value="RNaseH_sf"/>
</dbReference>
<dbReference type="GO" id="GO:0015074">
    <property type="term" value="P:DNA integration"/>
    <property type="evidence" value="ECO:0007669"/>
    <property type="project" value="InterPro"/>
</dbReference>
<feature type="region of interest" description="Disordered" evidence="3">
    <location>
        <begin position="78"/>
        <end position="108"/>
    </location>
</feature>
<keyword evidence="1" id="KW-0479">Metal-binding</keyword>
<accession>A0A6L2L3I0</accession>
<protein>
    <recommendedName>
        <fullName evidence="7">Integrase catalytic domain-containing protein</fullName>
    </recommendedName>
</protein>
<dbReference type="CDD" id="cd09272">
    <property type="entry name" value="RNase_HI_RT_Ty1"/>
    <property type="match status" value="1"/>
</dbReference>
<feature type="compositionally biased region" description="Basic and acidic residues" evidence="3">
    <location>
        <begin position="2610"/>
        <end position="2623"/>
    </location>
</feature>
<feature type="region of interest" description="Disordered" evidence="3">
    <location>
        <begin position="647"/>
        <end position="668"/>
    </location>
</feature>
<feature type="compositionally biased region" description="Polar residues" evidence="3">
    <location>
        <begin position="457"/>
        <end position="471"/>
    </location>
</feature>
<keyword evidence="1" id="KW-0863">Zinc-finger</keyword>
<dbReference type="InterPro" id="IPR036875">
    <property type="entry name" value="Znf_CCHC_sf"/>
</dbReference>
<keyword evidence="2" id="KW-0175">Coiled coil</keyword>
<dbReference type="Pfam" id="PF25597">
    <property type="entry name" value="SH3_retrovirus"/>
    <property type="match status" value="1"/>
</dbReference>
<feature type="domain" description="CCHC-type" evidence="4">
    <location>
        <begin position="2217"/>
        <end position="2232"/>
    </location>
</feature>
<feature type="compositionally biased region" description="Basic and acidic residues" evidence="3">
    <location>
        <begin position="1969"/>
        <end position="1980"/>
    </location>
</feature>
<feature type="region of interest" description="Disordered" evidence="3">
    <location>
        <begin position="766"/>
        <end position="804"/>
    </location>
</feature>
<dbReference type="GO" id="GO:0003676">
    <property type="term" value="F:nucleic acid binding"/>
    <property type="evidence" value="ECO:0007669"/>
    <property type="project" value="InterPro"/>
</dbReference>
<dbReference type="PROSITE" id="PS50994">
    <property type="entry name" value="INTEGRASE"/>
    <property type="match status" value="1"/>
</dbReference>
<dbReference type="EMBL" id="BKCJ010003559">
    <property type="protein sequence ID" value="GEU55819.1"/>
    <property type="molecule type" value="Genomic_DNA"/>
</dbReference>
<feature type="region of interest" description="Disordered" evidence="3">
    <location>
        <begin position="2600"/>
        <end position="2633"/>
    </location>
</feature>
<feature type="region of interest" description="Disordered" evidence="3">
    <location>
        <begin position="1111"/>
        <end position="1139"/>
    </location>
</feature>
<feature type="region of interest" description="Disordered" evidence="3">
    <location>
        <begin position="2117"/>
        <end position="2138"/>
    </location>
</feature>
<feature type="region of interest" description="Disordered" evidence="3">
    <location>
        <begin position="2157"/>
        <end position="2178"/>
    </location>
</feature>
<feature type="compositionally biased region" description="Basic and acidic residues" evidence="3">
    <location>
        <begin position="2666"/>
        <end position="2696"/>
    </location>
</feature>
<dbReference type="InterPro" id="IPR013103">
    <property type="entry name" value="RVT_2"/>
</dbReference>
<evidence type="ECO:0000256" key="2">
    <source>
        <dbReference type="SAM" id="Coils"/>
    </source>
</evidence>
<evidence type="ECO:0008006" key="7">
    <source>
        <dbReference type="Google" id="ProtNLM"/>
    </source>
</evidence>
<evidence type="ECO:0000313" key="6">
    <source>
        <dbReference type="EMBL" id="GEU55819.1"/>
    </source>
</evidence>
<feature type="coiled-coil region" evidence="2">
    <location>
        <begin position="1761"/>
        <end position="1820"/>
    </location>
</feature>
<feature type="compositionally biased region" description="Low complexity" evidence="3">
    <location>
        <begin position="2117"/>
        <end position="2133"/>
    </location>
</feature>
<feature type="region of interest" description="Disordered" evidence="3">
    <location>
        <begin position="365"/>
        <end position="514"/>
    </location>
</feature>
<sequence>EDGNPARANVKQALGRYIAVVASSFQQSQIYILKTFKVKSLIGEIVSTKNSHVKLKVTHYLTFIKPYESPELVVLETEVSSDQNNQADQNDQSTQTNEVLNDDQSEHSNHDTLVQDTVSIPSLSLSIPSMTSIAPQDRWSRDKHIELVNIIGDPGDRMLTRAMARELSDALAHECLFVDFLFKEEPIKALVPAPYGKIIIGSKWVIKNKVRHIAQGYSQQEGIDYDETFAPVARLKIVKIFLAFTTYMNFILYQMDFKSKFLNGKLKEEVYVKQPLGFESSEFPNHDLQFNSQLVSMQYIKQILRNPTLLLLRESSDSDYVGCNMDRKSTSEYMVPEYDHEDVTINLTQVFNDYNWAPSKNLLKTKMKVPQDKNPKARNGLRRKQSLKHTSQSKTEASKSKTGKSDKQSQFGSTKDKSPSHPSPFTPVVGEMHKEAQQATGGPTSLRANSKERAHPQLSNGCDASTYSTTKVDIGISSPSDFIPKQQDQTKSAKDGLKTTHTNLGTNKESRSNEISRRIKLEDLLNLMQDTRSAFLTPNSSQDEAIIILDESKEEETKRYEDTYATSYDRPKDTSIPHPPSLKSVQIQELMARELLTEFLGLPRQISPVQENLKTLDTLPSILHKVTDTLKRFATIVENASSKARNKENASSFKPIPQTTANADGTSTLTIPGLVTTDEKAQKKNDVKARSILLVVLPNEHLLTFSQYKDAKTLFEAIQARFGGNDTTKKTQRTLLKQMYKNFNAPSKDTNEVDTASIQVSVVSTPVSSHDNTANLSDETMECKSPRNQESRPRNQDSSRKTVNLEDTSFKAMVAIDRASFDWSYMADDEVPTNMALMVFSDSEISNDIKKALDAPIINDWVSDSDDDESEEMVLKSDNVQHKPEQVNQPRKGAPQDVLIDQGYFDSACSWHMTGNISYLTDFKEYDKGHVVFGGGAKGATKDETNRILKSFITEIENLVEKKVKIIRFDNGTEFKNRVINELCEEKGIKREYSVARTPQQNKVAERGNKTLIEAARTMLADSKLPTIFWAEAVNTACYVQNRLGKFDGKSDEGIFVGYSTISKAFIVYNIRTRKVEENLHITFLKNKPMITGTNSNDFTDNSLFDLSSQASDGHNKYKHGPFQASKSDNQERPNAESSTKIINTTRLVNTPTPTYADYLNDPLMPDLEDARIFDDAYDHRDEGAEADYNNLEIVISVRRASPVQAIECLDTGGFTSRKRAIGTKWVYRNKRDQRGIVVRNKARLVAQGHRQEEGINYDEVFFLLHGLRQSEEVYVTQPLGFVDPEFLDRVYKVEKALYGLHQAPRAWYETLSTYLLDNGFRRGTIDKTLFIKQIKDDILLVQVHVDDIIFGLTKSVKSASTLIETHNPLSKDTAGTDVDVHLYRSMIGLLMYLTSSRPTIMFDVCACSRFQVQPKVSHMHAVKGIFRYLKGQPTLGLWYPKDSPLELIVYFDSDYAGAGLDRKSTTRACHILGSRPISWQCKKQIIVANSTTKAEYIATSNCCRQTKYIEIRHHFIRASYENRLIEMVKIHADYNIVALLTKAFDVTRFQFLIASIGLKLKGYLINDGYANLVQHAGKTATSKELSNMLMAGSLPKTILPTLLVLNAVSATTLKIKTANDDVRLQALIDGKKVVITKASIRHDLKLNNVEGTSCLPNAVIFEVLARMGYEKPSKKLTFYKAFFSPQWKFFIHTILQCLSAKTTSWNKFNSTMASAIICLANNQKYNFSKYILDNLKKNLEDHVPTPSNDPLPSGEDSMPLKELMVLCTNLSNNVLDLENKVIEMKSSHDSKNTKLESRVEKLEEENKSLTKELKSFNYKVESPTFKDTVMDKEKSSKQGRKIADIDADAEVNLENVYNLDMAHEETILSMQDVVDADGKEVTEEMVEVITTAKIIVDEVSTAGGKLNAANEEPISVAPTNITTAQPSKATKIIVDITTAPKAKGNGPTPHPQTTDPATEGGAVPPPRNKRDEEFTEEDNRNELVNIQAINILSQGLLRCIFNILNQNETGREIWVNLELLMKGSGQTLERRKDALFNEFEHFRANRNELIQDYFVRFHKLVNDMKVTQLDIPTRQLNTKFTNSLPSYWEHALKSLKKKEQSSAVVDPLAYLAKTTPTHSTTSHVTVPTPKSSGDSHNDAMLATMNQIANLLSGLQKQFPPTNNQLQTSSNPKTHATVHNGQIVTETVQKRALGNTGTKGIQTTGSGVNNLGKKVICYNCRGEGHVARQCKEPKRARDSQWYHDKALLMQTKEKRAVLDAEAEAFLADVECTAPYDQPLALMTTNMFEANHEDAYDSDEMQQEEHLNSEVDSVLDDNMITYDEYQNDSGVEAVPTVVSDDEADKQSMIAVLKCMHTEIAGYVRVNDEHKLVNATLIAELERCKIEMQAFECNKVKHDLDMAIVKRNKQNAELEEKNVILKSTLKSKVVSIENLQQESKHVLSEKKTLEDKYLEEIVVLTNANKVATNVLKGFQMPTHTIPMLSKRPNFASHDLHKTGLEKPVAPLLMKPKVNVPLSTGIKSATEASKPAILEPTVEPIELSLSVSSSTKIPMLSMFAAVTFGMESWSQGHNVADSYAETSKDPEYITMNLSYIFHNMEESTTRTASSRTQVKDKGKAKIKAEWNTDMQDNINRNEVVKQVQSRQSDAEGLEIDAKRIKDLRKRTRKENVEKDQTAKKQKGDELEKENAEKKKLEEQQEAEELKRNLEIVPDDEDDVFVNVTHLSSKPPTIVDYKIYKEGKKVHFQIIRANEDNVWKLQKGLKGLARVKNWKLFVSCGVYCVTLDSIQLYLLAEKMYPLTNYTLQQMFNKVRLQVDYEVEMAYDLLRLGNSAKSITIDNDGNLKIRPPVTVKEHLQDIWKAIKARFSGNAESKKMQKSLLKQKFKEFRISKEEGLDKGYDKMQTILTQMNTLKIKPKLEDVKMKFLRGLPPSWTGITLILKTKGGLEYISFDNLYNKLKFLEIDTKGYSSSSSTLSNAAFVSTAGSSQGNLSYQKSRDGGYTTTLSVSPGFSSSKGSSKSKCSVVDDVIYSFFANHEIDQHLVFEDLDQMNKEEFKEYDLKHQMLVKCFNCKQMGHFSRECQAQDADSEGEVVSADDAIPAGVSVSAGDVTAAVSP</sequence>
<feature type="compositionally biased region" description="Polar residues" evidence="3">
    <location>
        <begin position="766"/>
        <end position="778"/>
    </location>
</feature>
<dbReference type="SMART" id="SM00343">
    <property type="entry name" value="ZnF_C2HC"/>
    <property type="match status" value="2"/>
</dbReference>
<dbReference type="SUPFAM" id="SSF57756">
    <property type="entry name" value="Retrovirus zinc finger-like domains"/>
    <property type="match status" value="2"/>
</dbReference>
<proteinExistence type="predicted"/>
<feature type="compositionally biased region" description="Basic and acidic residues" evidence="3">
    <location>
        <begin position="781"/>
        <end position="804"/>
    </location>
</feature>
<feature type="compositionally biased region" description="Low complexity" evidence="3">
    <location>
        <begin position="80"/>
        <end position="97"/>
    </location>
</feature>
<dbReference type="Pfam" id="PF14223">
    <property type="entry name" value="Retrotran_gag_2"/>
    <property type="match status" value="2"/>
</dbReference>
<dbReference type="PROSITE" id="PS50158">
    <property type="entry name" value="ZF_CCHC"/>
    <property type="match status" value="2"/>
</dbReference>
<dbReference type="PANTHER" id="PTHR11439:SF495">
    <property type="entry name" value="REVERSE TRANSCRIPTASE, RNA-DEPENDENT DNA POLYMERASE-RELATED"/>
    <property type="match status" value="1"/>
</dbReference>
<evidence type="ECO:0000259" key="4">
    <source>
        <dbReference type="PROSITE" id="PS50158"/>
    </source>
</evidence>
<gene>
    <name evidence="6" type="ORF">Tci_027797</name>
</gene>
<keyword evidence="1" id="KW-0862">Zinc</keyword>
<dbReference type="Gene3D" id="4.10.60.10">
    <property type="entry name" value="Zinc finger, CCHC-type"/>
    <property type="match status" value="2"/>
</dbReference>
<dbReference type="InterPro" id="IPR001878">
    <property type="entry name" value="Znf_CCHC"/>
</dbReference>
<dbReference type="Pfam" id="PF07727">
    <property type="entry name" value="RVT_2"/>
    <property type="match status" value="3"/>
</dbReference>
<feature type="compositionally biased region" description="Basic and acidic residues" evidence="3">
    <location>
        <begin position="396"/>
        <end position="407"/>
    </location>
</feature>
<comment type="caution">
    <text evidence="6">The sequence shown here is derived from an EMBL/GenBank/DDBJ whole genome shotgun (WGS) entry which is preliminary data.</text>
</comment>
<feature type="compositionally biased region" description="Polar residues" evidence="3">
    <location>
        <begin position="437"/>
        <end position="448"/>
    </location>
</feature>
<feature type="domain" description="CCHC-type" evidence="4">
    <location>
        <begin position="3066"/>
        <end position="3080"/>
    </location>
</feature>
<dbReference type="SUPFAM" id="SSF53098">
    <property type="entry name" value="Ribonuclease H-like"/>
    <property type="match status" value="1"/>
</dbReference>
<feature type="region of interest" description="Disordered" evidence="3">
    <location>
        <begin position="2663"/>
        <end position="2696"/>
    </location>
</feature>
<dbReference type="InterPro" id="IPR057670">
    <property type="entry name" value="SH3_retrovirus"/>
</dbReference>
<organism evidence="6">
    <name type="scientific">Tanacetum cinerariifolium</name>
    <name type="common">Dalmatian daisy</name>
    <name type="synonym">Chrysanthemum cinerariifolium</name>
    <dbReference type="NCBI Taxonomy" id="118510"/>
    <lineage>
        <taxon>Eukaryota</taxon>
        <taxon>Viridiplantae</taxon>
        <taxon>Streptophyta</taxon>
        <taxon>Embryophyta</taxon>
        <taxon>Tracheophyta</taxon>
        <taxon>Spermatophyta</taxon>
        <taxon>Magnoliopsida</taxon>
        <taxon>eudicotyledons</taxon>
        <taxon>Gunneridae</taxon>
        <taxon>Pentapetalae</taxon>
        <taxon>asterids</taxon>
        <taxon>campanulids</taxon>
        <taxon>Asterales</taxon>
        <taxon>Asteraceae</taxon>
        <taxon>Asteroideae</taxon>
        <taxon>Anthemideae</taxon>
        <taxon>Anthemidinae</taxon>
        <taxon>Tanacetum</taxon>
    </lineage>
</organism>
<dbReference type="Gene3D" id="3.30.420.10">
    <property type="entry name" value="Ribonuclease H-like superfamily/Ribonuclease H"/>
    <property type="match status" value="1"/>
</dbReference>
<evidence type="ECO:0000259" key="5">
    <source>
        <dbReference type="PROSITE" id="PS50994"/>
    </source>
</evidence>
<feature type="non-terminal residue" evidence="6">
    <location>
        <position position="1"/>
    </location>
</feature>
<dbReference type="PANTHER" id="PTHR11439">
    <property type="entry name" value="GAG-POL-RELATED RETROTRANSPOSON"/>
    <property type="match status" value="1"/>
</dbReference>
<dbReference type="GO" id="GO:0008270">
    <property type="term" value="F:zinc ion binding"/>
    <property type="evidence" value="ECO:0007669"/>
    <property type="project" value="UniProtKB-KW"/>
</dbReference>
<reference evidence="6" key="1">
    <citation type="journal article" date="2019" name="Sci. Rep.">
        <title>Draft genome of Tanacetum cinerariifolium, the natural source of mosquito coil.</title>
        <authorList>
            <person name="Yamashiro T."/>
            <person name="Shiraishi A."/>
            <person name="Satake H."/>
            <person name="Nakayama K."/>
        </authorList>
    </citation>
    <scope>NUCLEOTIDE SEQUENCE</scope>
</reference>
<evidence type="ECO:0000256" key="3">
    <source>
        <dbReference type="SAM" id="MobiDB-lite"/>
    </source>
</evidence>
<evidence type="ECO:0000256" key="1">
    <source>
        <dbReference type="PROSITE-ProRule" id="PRU00047"/>
    </source>
</evidence>
<feature type="domain" description="Integrase catalytic" evidence="5">
    <location>
        <begin position="891"/>
        <end position="1043"/>
    </location>
</feature>
<dbReference type="InterPro" id="IPR001584">
    <property type="entry name" value="Integrase_cat-core"/>
</dbReference>
<name>A0A6L2L3I0_TANCI</name>
<dbReference type="InterPro" id="IPR012337">
    <property type="entry name" value="RNaseH-like_sf"/>
</dbReference>